<dbReference type="Proteomes" id="UP001597413">
    <property type="component" value="Unassembled WGS sequence"/>
</dbReference>
<dbReference type="EMBL" id="JBHUIX010000001">
    <property type="protein sequence ID" value="MFD2172595.1"/>
    <property type="molecule type" value="Genomic_DNA"/>
</dbReference>
<evidence type="ECO:0000313" key="2">
    <source>
        <dbReference type="EMBL" id="MFD2172595.1"/>
    </source>
</evidence>
<comment type="caution">
    <text evidence="2">The sequence shown here is derived from an EMBL/GenBank/DDBJ whole genome shotgun (WGS) entry which is preliminary data.</text>
</comment>
<dbReference type="RefSeq" id="WP_377385661.1">
    <property type="nucleotide sequence ID" value="NZ_JBHUIX010000001.1"/>
</dbReference>
<evidence type="ECO:0000313" key="3">
    <source>
        <dbReference type="Proteomes" id="UP001597413"/>
    </source>
</evidence>
<gene>
    <name evidence="2" type="ORF">ACFSM0_00670</name>
</gene>
<name>A0ABW5A508_9RHOB</name>
<organism evidence="2 3">
    <name type="scientific">Rhodobacter lacus</name>
    <dbReference type="NCBI Taxonomy" id="1641972"/>
    <lineage>
        <taxon>Bacteria</taxon>
        <taxon>Pseudomonadati</taxon>
        <taxon>Pseudomonadota</taxon>
        <taxon>Alphaproteobacteria</taxon>
        <taxon>Rhodobacterales</taxon>
        <taxon>Rhodobacter group</taxon>
        <taxon>Rhodobacter</taxon>
    </lineage>
</organism>
<sequence length="232" mass="25746">MLHGSTRLMNNPAPPERWQRVLDANDKARQGKLTPLYIGEQVRIARSLDSRFGPMVDAFTTAKGILVAPESRPQLLRHVADALDDMAKVNEAKAVGDYSQHGKAAYYPELTLPEKRSVPVKVDTSPKTFAGTIDAWVAAKARGKDAAPVRPETERKYRFQCAEFVAFRGSDDLTTLTAREAEAWMNAMLEEAKLSNNSIRQRVQRGSSAWSRGRGAPEGGLMVPRRMRPNIS</sequence>
<accession>A0ABW5A508</accession>
<evidence type="ECO:0008006" key="4">
    <source>
        <dbReference type="Google" id="ProtNLM"/>
    </source>
</evidence>
<protein>
    <recommendedName>
        <fullName evidence="4">Integrase</fullName>
    </recommendedName>
</protein>
<proteinExistence type="predicted"/>
<keyword evidence="3" id="KW-1185">Reference proteome</keyword>
<evidence type="ECO:0000256" key="1">
    <source>
        <dbReference type="SAM" id="MobiDB-lite"/>
    </source>
</evidence>
<reference evidence="3" key="1">
    <citation type="journal article" date="2019" name="Int. J. Syst. Evol. Microbiol.">
        <title>The Global Catalogue of Microorganisms (GCM) 10K type strain sequencing project: providing services to taxonomists for standard genome sequencing and annotation.</title>
        <authorList>
            <consortium name="The Broad Institute Genomics Platform"/>
            <consortium name="The Broad Institute Genome Sequencing Center for Infectious Disease"/>
            <person name="Wu L."/>
            <person name="Ma J."/>
        </authorList>
    </citation>
    <scope>NUCLEOTIDE SEQUENCE [LARGE SCALE GENOMIC DNA]</scope>
    <source>
        <strain evidence="3">CCUG 55131</strain>
    </source>
</reference>
<feature type="region of interest" description="Disordered" evidence="1">
    <location>
        <begin position="205"/>
        <end position="232"/>
    </location>
</feature>